<dbReference type="Pfam" id="PF03419">
    <property type="entry name" value="Peptidase_U4"/>
    <property type="match status" value="1"/>
</dbReference>
<keyword evidence="3" id="KW-1133">Transmembrane helix</keyword>
<feature type="active site" evidence="2">
    <location>
        <position position="180"/>
    </location>
</feature>
<dbReference type="InterPro" id="IPR005081">
    <property type="entry name" value="SpoIIGA"/>
</dbReference>
<protein>
    <recommendedName>
        <fullName evidence="1">Sporulation sigma-E factor-processing peptidase</fullName>
        <ecNumber evidence="1">3.4.23.-</ecNumber>
    </recommendedName>
    <alternativeName>
        <fullName evidence="1">Membrane-associated aspartic protease</fullName>
    </alternativeName>
    <alternativeName>
        <fullName evidence="1">Stage II sporulation protein GA</fullName>
    </alternativeName>
</protein>
<evidence type="ECO:0000256" key="2">
    <source>
        <dbReference type="PIRSR" id="PIRSR018571-1"/>
    </source>
</evidence>
<feature type="transmembrane region" description="Helical" evidence="3">
    <location>
        <begin position="38"/>
        <end position="57"/>
    </location>
</feature>
<sequence>MKLVVYLDLLLGVNLMMNYLLLWAAAKLSDLKYKIWRLLLVSLLGTCYTILVILPQFSFLNRIFIHIIISMLMILGSFAPLKVKKFFKVVGYFYLITFATAGGILALYNLTGGSPLNSLAGILSISPDNLWLIIFASLFIIIIGQFGWIFIQQKILPNIFCLGIEITFGEQVEELVALVDTGNHLQDPLTKIPVIVVELEALADLLPVEVIKLLESAEADQSLLFEQDIETSWAKRFRLIPFSSLGAENGMLIGFRPDEILIKTKEEELSTDRAIIALKKGKLNQNDDYQALLNPELFKMSGT</sequence>
<organism evidence="4 5">
    <name type="scientific">Halanaerobacter jeridensis</name>
    <dbReference type="NCBI Taxonomy" id="706427"/>
    <lineage>
        <taxon>Bacteria</taxon>
        <taxon>Bacillati</taxon>
        <taxon>Bacillota</taxon>
        <taxon>Clostridia</taxon>
        <taxon>Halanaerobiales</taxon>
        <taxon>Halobacteroidaceae</taxon>
        <taxon>Halanaerobacter</taxon>
    </lineage>
</organism>
<keyword evidence="1 3" id="KW-0472">Membrane</keyword>
<dbReference type="Proteomes" id="UP000774000">
    <property type="component" value="Unassembled WGS sequence"/>
</dbReference>
<evidence type="ECO:0000313" key="5">
    <source>
        <dbReference type="Proteomes" id="UP000774000"/>
    </source>
</evidence>
<dbReference type="GO" id="GO:0004190">
    <property type="term" value="F:aspartic-type endopeptidase activity"/>
    <property type="evidence" value="ECO:0007669"/>
    <property type="project" value="UniProtKB-KW"/>
</dbReference>
<dbReference type="GO" id="GO:0006508">
    <property type="term" value="P:proteolysis"/>
    <property type="evidence" value="ECO:0007669"/>
    <property type="project" value="UniProtKB-KW"/>
</dbReference>
<keyword evidence="1" id="KW-0064">Aspartyl protease</keyword>
<comment type="subcellular location">
    <subcellularLocation>
        <location evidence="1">Cell membrane</location>
    </subcellularLocation>
</comment>
<dbReference type="RefSeq" id="WP_204702829.1">
    <property type="nucleotide sequence ID" value="NZ_JAFBDQ010000020.1"/>
</dbReference>
<keyword evidence="1 4" id="KW-0378">Hydrolase</keyword>
<keyword evidence="1" id="KW-0645">Protease</keyword>
<proteinExistence type="inferred from homology"/>
<accession>A0A938XUS3</accession>
<feature type="transmembrane region" description="Helical" evidence="3">
    <location>
        <begin position="93"/>
        <end position="110"/>
    </location>
</feature>
<gene>
    <name evidence="4" type="ORF">JOC47_002796</name>
</gene>
<dbReference type="EMBL" id="JAFBDQ010000020">
    <property type="protein sequence ID" value="MBM7557928.1"/>
    <property type="molecule type" value="Genomic_DNA"/>
</dbReference>
<name>A0A938XUS3_9FIRM</name>
<comment type="function">
    <text evidence="1">Probable aspartic protease that is responsible for the proteolytic cleavage of the RNA polymerase sigma E factor (SigE/spoIIGB) to yield the active peptide in the mother cell during sporulation. Responds to a signal from the forespore that is triggered by the extracellular signal protein SpoIIR.</text>
</comment>
<keyword evidence="5" id="KW-1185">Reference proteome</keyword>
<comment type="caution">
    <text evidence="4">The sequence shown here is derived from an EMBL/GenBank/DDBJ whole genome shotgun (WGS) entry which is preliminary data.</text>
</comment>
<dbReference type="EC" id="3.4.23.-" evidence="1"/>
<evidence type="ECO:0000256" key="3">
    <source>
        <dbReference type="SAM" id="Phobius"/>
    </source>
</evidence>
<dbReference type="AlphaFoldDB" id="A0A938XUS3"/>
<comment type="similarity">
    <text evidence="1">Belongs to the peptidase U4 family.</text>
</comment>
<feature type="transmembrane region" description="Helical" evidence="3">
    <location>
        <begin position="6"/>
        <end position="26"/>
    </location>
</feature>
<dbReference type="GO" id="GO:0005886">
    <property type="term" value="C:plasma membrane"/>
    <property type="evidence" value="ECO:0007669"/>
    <property type="project" value="UniProtKB-SubCell"/>
</dbReference>
<keyword evidence="1" id="KW-0749">Sporulation</keyword>
<evidence type="ECO:0000313" key="4">
    <source>
        <dbReference type="EMBL" id="MBM7557928.1"/>
    </source>
</evidence>
<dbReference type="PIRSF" id="PIRSF018571">
    <property type="entry name" value="SpoIIGA"/>
    <property type="match status" value="1"/>
</dbReference>
<keyword evidence="3" id="KW-0812">Transmembrane</keyword>
<feature type="transmembrane region" description="Helical" evidence="3">
    <location>
        <begin position="130"/>
        <end position="151"/>
    </location>
</feature>
<keyword evidence="1" id="KW-1003">Cell membrane</keyword>
<reference evidence="4" key="1">
    <citation type="submission" date="2021-01" db="EMBL/GenBank/DDBJ databases">
        <title>Genomic Encyclopedia of Type Strains, Phase IV (KMG-IV): sequencing the most valuable type-strain genomes for metagenomic binning, comparative biology and taxonomic classification.</title>
        <authorList>
            <person name="Goeker M."/>
        </authorList>
    </citation>
    <scope>NUCLEOTIDE SEQUENCE</scope>
    <source>
        <strain evidence="4">DSM 23230</strain>
    </source>
</reference>
<evidence type="ECO:0000256" key="1">
    <source>
        <dbReference type="PIRNR" id="PIRNR018571"/>
    </source>
</evidence>
<dbReference type="NCBIfam" id="TIGR02854">
    <property type="entry name" value="spore_II_GA"/>
    <property type="match status" value="1"/>
</dbReference>
<feature type="transmembrane region" description="Helical" evidence="3">
    <location>
        <begin position="63"/>
        <end position="81"/>
    </location>
</feature>
<dbReference type="GO" id="GO:0030435">
    <property type="term" value="P:sporulation resulting in formation of a cellular spore"/>
    <property type="evidence" value="ECO:0007669"/>
    <property type="project" value="UniProtKB-KW"/>
</dbReference>
<dbReference type="GO" id="GO:0030436">
    <property type="term" value="P:asexual sporulation"/>
    <property type="evidence" value="ECO:0007669"/>
    <property type="project" value="InterPro"/>
</dbReference>